<dbReference type="InterPro" id="IPR050490">
    <property type="entry name" value="Bact_solute-bd_prot1"/>
</dbReference>
<evidence type="ECO:0000256" key="6">
    <source>
        <dbReference type="SAM" id="SignalP"/>
    </source>
</evidence>
<dbReference type="InterPro" id="IPR006059">
    <property type="entry name" value="SBP"/>
</dbReference>
<keyword evidence="1" id="KW-1003">Cell membrane</keyword>
<dbReference type="PANTHER" id="PTHR43649:SF33">
    <property type="entry name" value="POLYGALACTURONAN_RHAMNOGALACTURONAN-BINDING PROTEIN YTCQ"/>
    <property type="match status" value="1"/>
</dbReference>
<protein>
    <submittedName>
        <fullName evidence="7">Sugar ABC transporter substrate-binding protein</fullName>
    </submittedName>
</protein>
<evidence type="ECO:0000256" key="5">
    <source>
        <dbReference type="ARBA" id="ARBA00023288"/>
    </source>
</evidence>
<organism evidence="7">
    <name type="scientific">Caldilinea aerophila</name>
    <dbReference type="NCBI Taxonomy" id="133453"/>
    <lineage>
        <taxon>Bacteria</taxon>
        <taxon>Bacillati</taxon>
        <taxon>Chloroflexota</taxon>
        <taxon>Caldilineae</taxon>
        <taxon>Caldilineales</taxon>
        <taxon>Caldilineaceae</taxon>
        <taxon>Caldilinea</taxon>
    </lineage>
</organism>
<dbReference type="EMBL" id="DSMG01000197">
    <property type="protein sequence ID" value="HDX33643.1"/>
    <property type="molecule type" value="Genomic_DNA"/>
</dbReference>
<comment type="caution">
    <text evidence="7">The sequence shown here is derived from an EMBL/GenBank/DDBJ whole genome shotgun (WGS) entry which is preliminary data.</text>
</comment>
<proteinExistence type="predicted"/>
<keyword evidence="3" id="KW-0472">Membrane</keyword>
<keyword evidence="2 6" id="KW-0732">Signal</keyword>
<evidence type="ECO:0000256" key="3">
    <source>
        <dbReference type="ARBA" id="ARBA00023136"/>
    </source>
</evidence>
<reference evidence="7" key="1">
    <citation type="journal article" date="2020" name="mSystems">
        <title>Genome- and Community-Level Interaction Insights into Carbon Utilization and Element Cycling Functions of Hydrothermarchaeota in Hydrothermal Sediment.</title>
        <authorList>
            <person name="Zhou Z."/>
            <person name="Liu Y."/>
            <person name="Xu W."/>
            <person name="Pan J."/>
            <person name="Luo Z.H."/>
            <person name="Li M."/>
        </authorList>
    </citation>
    <scope>NUCLEOTIDE SEQUENCE [LARGE SCALE GENOMIC DNA]</scope>
    <source>
        <strain evidence="7">SpSt-289</strain>
    </source>
</reference>
<feature type="signal peptide" evidence="6">
    <location>
        <begin position="1"/>
        <end position="30"/>
    </location>
</feature>
<accession>A0A7C1JDJ3</accession>
<evidence type="ECO:0000256" key="2">
    <source>
        <dbReference type="ARBA" id="ARBA00022729"/>
    </source>
</evidence>
<sequence>MKRPVMKRPVMKRWYAVFAFLVVLSMVVSACTAVAPSAPGEGAPAKTRIVFYQRGYVEGGTDAGSVNTAKAIEIFEQKNPDIDVEIVGIPWTAEGDTKLETALAGGSDINIFRVTSPNLPRYAKQGILSEITPYLTDEDKADFYESAFQVATVDGKVWAWPLWVTAISLFANTDILAERGIELPTIEDPWTWDEFVAVTKQLTFTRDDGTQVYGFTSSSKWGAVEYYPLMYIDGGRILSPDGKRFVQNEPEGVSALEKIASLALEHKVTPPDFGTVDQATVRSQFKEMRSVALLMSTPGFIPDLENSGFPLAVLPPPTGDLGRLVTNGAFGLFAVVDVDDKAKVEAAHRLARYLTSSEVAQDVEGWQLAPGLRRSNMFYATTPNREVVARLVEYGIYEAPVATSAELGSMYGAALQAIILGEKSAQQAMDEIAPLYQAELDALNQ</sequence>
<dbReference type="CDD" id="cd13585">
    <property type="entry name" value="PBP2_TMBP_like"/>
    <property type="match status" value="1"/>
</dbReference>
<gene>
    <name evidence="7" type="ORF">ENQ20_19490</name>
</gene>
<name>A0A7C1JDJ3_9CHLR</name>
<dbReference type="Gene3D" id="3.40.190.10">
    <property type="entry name" value="Periplasmic binding protein-like II"/>
    <property type="match status" value="1"/>
</dbReference>
<dbReference type="PANTHER" id="PTHR43649">
    <property type="entry name" value="ARABINOSE-BINDING PROTEIN-RELATED"/>
    <property type="match status" value="1"/>
</dbReference>
<dbReference type="SUPFAM" id="SSF53850">
    <property type="entry name" value="Periplasmic binding protein-like II"/>
    <property type="match status" value="1"/>
</dbReference>
<keyword evidence="5" id="KW-0449">Lipoprotein</keyword>
<dbReference type="AlphaFoldDB" id="A0A7C1JDJ3"/>
<feature type="chain" id="PRO_5027788549" evidence="6">
    <location>
        <begin position="31"/>
        <end position="445"/>
    </location>
</feature>
<keyword evidence="4" id="KW-0564">Palmitate</keyword>
<evidence type="ECO:0000256" key="4">
    <source>
        <dbReference type="ARBA" id="ARBA00023139"/>
    </source>
</evidence>
<evidence type="ECO:0000313" key="7">
    <source>
        <dbReference type="EMBL" id="HDX33643.1"/>
    </source>
</evidence>
<dbReference type="PROSITE" id="PS51257">
    <property type="entry name" value="PROKAR_LIPOPROTEIN"/>
    <property type="match status" value="1"/>
</dbReference>
<evidence type="ECO:0000256" key="1">
    <source>
        <dbReference type="ARBA" id="ARBA00022475"/>
    </source>
</evidence>
<dbReference type="Pfam" id="PF01547">
    <property type="entry name" value="SBP_bac_1"/>
    <property type="match status" value="1"/>
</dbReference>